<evidence type="ECO:0000313" key="10">
    <source>
        <dbReference type="Proteomes" id="UP000334019"/>
    </source>
</evidence>
<evidence type="ECO:0000256" key="6">
    <source>
        <dbReference type="ARBA" id="ARBA00022989"/>
    </source>
</evidence>
<dbReference type="KEGG" id="atq:GH723_14050"/>
<sequence>MTEPDAGATTMPRYRREPMPSWVPRAIVMFLVGVAALGVLRWLVGRLQDLLVILLVSLFLSFAIEPAVNWLEARGIRRGLGTFLTFVGLAVAMGVFSFFMGRLLVEQVADLIDRMPEYIEQVQDWANRTFELELEADELIAEFQEGGRAQEIATQMAGNIFEISSRILGTVFNLLTILLFTFYLVADGPRLRRALCSALRPDLQREVLKVWEIAIAKTGGYIYSRALLATISALFHWAAFEIAEVPYSLPLALWVGVMSQFIPVVGTYLAGALPLVIGLLHDPLTAVWVVGIVVVYQQIENYLLLPRVSAHTMQLHAAVAFGAVIAGSAILGVVGALLALPVAATVQAFVSTYLSRHDVVESALTQQAAARPGLLERFRRT</sequence>
<protein>
    <submittedName>
        <fullName evidence="9">AI-2E family transporter</fullName>
    </submittedName>
</protein>
<feature type="transmembrane region" description="Helical" evidence="8">
    <location>
        <begin position="251"/>
        <end position="271"/>
    </location>
</feature>
<reference evidence="9 10" key="1">
    <citation type="submission" date="2019-11" db="EMBL/GenBank/DDBJ databases">
        <authorList>
            <person name="He Y."/>
        </authorList>
    </citation>
    <scope>NUCLEOTIDE SEQUENCE [LARGE SCALE GENOMIC DNA]</scope>
    <source>
        <strain evidence="9 10">SCSIO 58843</strain>
    </source>
</reference>
<keyword evidence="7 8" id="KW-0472">Membrane</keyword>
<keyword evidence="3" id="KW-0813">Transport</keyword>
<dbReference type="Pfam" id="PF01594">
    <property type="entry name" value="AI-2E_transport"/>
    <property type="match status" value="1"/>
</dbReference>
<feature type="transmembrane region" description="Helical" evidence="8">
    <location>
        <begin position="167"/>
        <end position="186"/>
    </location>
</feature>
<name>A0A5Q2RNG9_9ACTN</name>
<evidence type="ECO:0000256" key="1">
    <source>
        <dbReference type="ARBA" id="ARBA00004651"/>
    </source>
</evidence>
<keyword evidence="5 8" id="KW-0812">Transmembrane</keyword>
<comment type="similarity">
    <text evidence="2">Belongs to the autoinducer-2 exporter (AI-2E) (TC 2.A.86) family.</text>
</comment>
<evidence type="ECO:0000256" key="5">
    <source>
        <dbReference type="ARBA" id="ARBA00022692"/>
    </source>
</evidence>
<organism evidence="9 10">
    <name type="scientific">Actinomarinicola tropica</name>
    <dbReference type="NCBI Taxonomy" id="2789776"/>
    <lineage>
        <taxon>Bacteria</taxon>
        <taxon>Bacillati</taxon>
        <taxon>Actinomycetota</taxon>
        <taxon>Acidimicrobiia</taxon>
        <taxon>Acidimicrobiales</taxon>
        <taxon>Iamiaceae</taxon>
        <taxon>Actinomarinicola</taxon>
    </lineage>
</organism>
<accession>A0A5Q2RNG9</accession>
<feature type="transmembrane region" description="Helical" evidence="8">
    <location>
        <begin position="50"/>
        <end position="71"/>
    </location>
</feature>
<evidence type="ECO:0000256" key="3">
    <source>
        <dbReference type="ARBA" id="ARBA00022448"/>
    </source>
</evidence>
<keyword evidence="4" id="KW-1003">Cell membrane</keyword>
<evidence type="ECO:0000313" key="9">
    <source>
        <dbReference type="EMBL" id="QGG96131.1"/>
    </source>
</evidence>
<proteinExistence type="inferred from homology"/>
<feature type="transmembrane region" description="Helical" evidence="8">
    <location>
        <begin position="83"/>
        <end position="105"/>
    </location>
</feature>
<dbReference type="Proteomes" id="UP000334019">
    <property type="component" value="Chromosome"/>
</dbReference>
<feature type="transmembrane region" description="Helical" evidence="8">
    <location>
        <begin position="22"/>
        <end position="44"/>
    </location>
</feature>
<feature type="transmembrane region" description="Helical" evidence="8">
    <location>
        <begin position="222"/>
        <end position="239"/>
    </location>
</feature>
<dbReference type="GO" id="GO:0005886">
    <property type="term" value="C:plasma membrane"/>
    <property type="evidence" value="ECO:0007669"/>
    <property type="project" value="UniProtKB-SubCell"/>
</dbReference>
<dbReference type="InterPro" id="IPR002549">
    <property type="entry name" value="AI-2E-like"/>
</dbReference>
<evidence type="ECO:0000256" key="7">
    <source>
        <dbReference type="ARBA" id="ARBA00023136"/>
    </source>
</evidence>
<dbReference type="AlphaFoldDB" id="A0A5Q2RNG9"/>
<gene>
    <name evidence="9" type="ORF">GH723_14050</name>
</gene>
<keyword evidence="10" id="KW-1185">Reference proteome</keyword>
<feature type="transmembrane region" description="Helical" evidence="8">
    <location>
        <begin position="283"/>
        <end position="299"/>
    </location>
</feature>
<dbReference type="PANTHER" id="PTHR21716:SF53">
    <property type="entry name" value="PERMEASE PERM-RELATED"/>
    <property type="match status" value="1"/>
</dbReference>
<evidence type="ECO:0000256" key="2">
    <source>
        <dbReference type="ARBA" id="ARBA00009773"/>
    </source>
</evidence>
<dbReference type="EMBL" id="CP045851">
    <property type="protein sequence ID" value="QGG96131.1"/>
    <property type="molecule type" value="Genomic_DNA"/>
</dbReference>
<keyword evidence="6 8" id="KW-1133">Transmembrane helix</keyword>
<evidence type="ECO:0000256" key="4">
    <source>
        <dbReference type="ARBA" id="ARBA00022475"/>
    </source>
</evidence>
<feature type="transmembrane region" description="Helical" evidence="8">
    <location>
        <begin position="319"/>
        <end position="346"/>
    </location>
</feature>
<dbReference type="PANTHER" id="PTHR21716">
    <property type="entry name" value="TRANSMEMBRANE PROTEIN"/>
    <property type="match status" value="1"/>
</dbReference>
<dbReference type="RefSeq" id="WP_153760237.1">
    <property type="nucleotide sequence ID" value="NZ_CP045851.1"/>
</dbReference>
<evidence type="ECO:0000256" key="8">
    <source>
        <dbReference type="SAM" id="Phobius"/>
    </source>
</evidence>
<comment type="subcellular location">
    <subcellularLocation>
        <location evidence="1">Cell membrane</location>
        <topology evidence="1">Multi-pass membrane protein</topology>
    </subcellularLocation>
</comment>
<dbReference type="GO" id="GO:0055085">
    <property type="term" value="P:transmembrane transport"/>
    <property type="evidence" value="ECO:0007669"/>
    <property type="project" value="TreeGrafter"/>
</dbReference>